<feature type="transmembrane region" description="Helical" evidence="6">
    <location>
        <begin position="460"/>
        <end position="482"/>
    </location>
</feature>
<dbReference type="InterPro" id="IPR004752">
    <property type="entry name" value="AmpG_permease/AT-1"/>
</dbReference>
<reference evidence="7 8" key="1">
    <citation type="submission" date="2017-04" db="EMBL/GenBank/DDBJ databases">
        <authorList>
            <person name="Afonso C.L."/>
            <person name="Miller P.J."/>
            <person name="Scott M.A."/>
            <person name="Spackman E."/>
            <person name="Goraichik I."/>
            <person name="Dimitrov K.M."/>
            <person name="Suarez D.L."/>
            <person name="Swayne D.E."/>
        </authorList>
    </citation>
    <scope>NUCLEOTIDE SEQUENCE [LARGE SCALE GENOMIC DNA]</scope>
</reference>
<dbReference type="GO" id="GO:0016020">
    <property type="term" value="C:membrane"/>
    <property type="evidence" value="ECO:0007669"/>
    <property type="project" value="UniProtKB-SubCell"/>
</dbReference>
<sequence>MASARNLAKHDLPQFYLLVVLYFVQGIPVGLAFGTIPFLLKSMSKTMSFTSLGLFSMATYPYSLKILWSPIVDSCYSHRIGRRRSWIIPIQCISGIVLWVLGQAVSKGIVFPGVDASFVNNNNSSNGIVPTTENFNNEIDVFSLTILFGSLVFLCATQDIAVDGWALTILSRDSLSYASTAQTVGLNIGYFLSFTVFLAFNSADFANKYLRSQNTPTINHGLISLGGYLQFAGIIYLIVTLYVALFVTEHPGRSNYNKRVQRGGLPSTTNDLIQPQYNDEDENDKDKTKSISYIYKCFWQVLRLPAVQTLVGVHLVSKIAFQCNEAVTNLKLLEKGFRREDLAVSVLIDVPFEIIFGYYVAKWSSDSNDSNKLIKDESIEINEIQKNSQNEHLSNHGARLRDIQYKKLSTFKRFQNFLLGGNVGVLTPWLYGYLGRLIAAMLGSIIVLTFPKSGQVTKPYFLMIIIQHLLGSFMNTVQFVGISSFHTRIADPILGGTYMTLLNTVSNFGGTWPRLIVMYFVNWFTLYRCHDGTFVRGTPDQCPINDDTVLLYRDGYYMANGLCICLGIIIYIMVIRPNAQKLQRLPLSSWRCRLD</sequence>
<dbReference type="PANTHER" id="PTHR12778">
    <property type="entry name" value="SOLUTE CARRIER FAMILY 33 ACETYL-COA TRANSPORTER -RELATED"/>
    <property type="match status" value="1"/>
</dbReference>
<organism evidence="7 8">
    <name type="scientific">Maudiozyma saulgeensis</name>
    <dbReference type="NCBI Taxonomy" id="1789683"/>
    <lineage>
        <taxon>Eukaryota</taxon>
        <taxon>Fungi</taxon>
        <taxon>Dikarya</taxon>
        <taxon>Ascomycota</taxon>
        <taxon>Saccharomycotina</taxon>
        <taxon>Saccharomycetes</taxon>
        <taxon>Saccharomycetales</taxon>
        <taxon>Saccharomycetaceae</taxon>
        <taxon>Maudiozyma</taxon>
    </lineage>
</organism>
<dbReference type="AlphaFoldDB" id="A0A1X7R0B2"/>
<dbReference type="Pfam" id="PF13000">
    <property type="entry name" value="Acatn"/>
    <property type="match status" value="1"/>
</dbReference>
<feature type="transmembrane region" description="Helical" evidence="6">
    <location>
        <begin position="223"/>
        <end position="248"/>
    </location>
</feature>
<feature type="transmembrane region" description="Helical" evidence="6">
    <location>
        <begin position="15"/>
        <end position="40"/>
    </location>
</feature>
<dbReference type="PANTHER" id="PTHR12778:SF9">
    <property type="entry name" value="ACETYL-COENZYME A TRANSPORTER 1"/>
    <property type="match status" value="1"/>
</dbReference>
<keyword evidence="8" id="KW-1185">Reference proteome</keyword>
<name>A0A1X7R0B2_9SACH</name>
<dbReference type="InterPro" id="IPR024371">
    <property type="entry name" value="AcetylCoA_trans_1-like"/>
</dbReference>
<evidence type="ECO:0000256" key="1">
    <source>
        <dbReference type="ARBA" id="ARBA00004141"/>
    </source>
</evidence>
<keyword evidence="4 6" id="KW-0472">Membrane</keyword>
<evidence type="ECO:0000313" key="8">
    <source>
        <dbReference type="Proteomes" id="UP000196158"/>
    </source>
</evidence>
<dbReference type="EMBL" id="FXLY01000003">
    <property type="protein sequence ID" value="SMN19122.1"/>
    <property type="molecule type" value="Genomic_DNA"/>
</dbReference>
<feature type="transmembrane region" description="Helical" evidence="6">
    <location>
        <begin position="183"/>
        <end position="203"/>
    </location>
</feature>
<evidence type="ECO:0000256" key="2">
    <source>
        <dbReference type="ARBA" id="ARBA00022692"/>
    </source>
</evidence>
<feature type="region of interest" description="Disordered" evidence="5">
    <location>
        <begin position="265"/>
        <end position="285"/>
    </location>
</feature>
<dbReference type="GO" id="GO:0035348">
    <property type="term" value="P:acetyl-CoA transmembrane transport"/>
    <property type="evidence" value="ECO:0007669"/>
    <property type="project" value="InterPro"/>
</dbReference>
<evidence type="ECO:0000313" key="7">
    <source>
        <dbReference type="EMBL" id="SMN19122.1"/>
    </source>
</evidence>
<feature type="transmembrane region" description="Helical" evidence="6">
    <location>
        <begin position="555"/>
        <end position="574"/>
    </location>
</feature>
<dbReference type="Proteomes" id="UP000196158">
    <property type="component" value="Unassembled WGS sequence"/>
</dbReference>
<evidence type="ECO:0000256" key="3">
    <source>
        <dbReference type="ARBA" id="ARBA00022989"/>
    </source>
</evidence>
<feature type="compositionally biased region" description="Polar residues" evidence="5">
    <location>
        <begin position="266"/>
        <end position="277"/>
    </location>
</feature>
<comment type="subcellular location">
    <subcellularLocation>
        <location evidence="1">Membrane</location>
        <topology evidence="1">Multi-pass membrane protein</topology>
    </subcellularLocation>
</comment>
<evidence type="ECO:0000256" key="4">
    <source>
        <dbReference type="ARBA" id="ARBA00023136"/>
    </source>
</evidence>
<dbReference type="STRING" id="1789683.A0A1X7R0B2"/>
<evidence type="ECO:0000256" key="5">
    <source>
        <dbReference type="SAM" id="MobiDB-lite"/>
    </source>
</evidence>
<dbReference type="SUPFAM" id="SSF103473">
    <property type="entry name" value="MFS general substrate transporter"/>
    <property type="match status" value="2"/>
</dbReference>
<feature type="transmembrane region" description="Helical" evidence="6">
    <location>
        <begin position="86"/>
        <end position="105"/>
    </location>
</feature>
<proteinExistence type="predicted"/>
<gene>
    <name evidence="7" type="ORF">KASA_0P02805G</name>
</gene>
<dbReference type="OrthoDB" id="6415790at2759"/>
<keyword evidence="2 6" id="KW-0812">Transmembrane</keyword>
<feature type="transmembrane region" description="Helical" evidence="6">
    <location>
        <begin position="141"/>
        <end position="162"/>
    </location>
</feature>
<evidence type="ECO:0000256" key="6">
    <source>
        <dbReference type="SAM" id="Phobius"/>
    </source>
</evidence>
<accession>A0A1X7R0B2</accession>
<protein>
    <submittedName>
        <fullName evidence="7">Uncharacterized protein</fullName>
    </submittedName>
</protein>
<dbReference type="GO" id="GO:0008521">
    <property type="term" value="F:acetyl-CoA transmembrane transporter activity"/>
    <property type="evidence" value="ECO:0007669"/>
    <property type="project" value="InterPro"/>
</dbReference>
<feature type="transmembrane region" description="Helical" evidence="6">
    <location>
        <begin position="429"/>
        <end position="448"/>
    </location>
</feature>
<keyword evidence="3 6" id="KW-1133">Transmembrane helix</keyword>
<dbReference type="InterPro" id="IPR036259">
    <property type="entry name" value="MFS_trans_sf"/>
</dbReference>